<dbReference type="Proteomes" id="UP000245698">
    <property type="component" value="Unassembled WGS sequence"/>
</dbReference>
<keyword evidence="2" id="KW-1185">Reference proteome</keyword>
<dbReference type="RefSeq" id="WP_123150321.1">
    <property type="nucleotide sequence ID" value="NZ_FUIG01000044.1"/>
</dbReference>
<accession>A0A2P9AR22</accession>
<dbReference type="EMBL" id="FUIG01000044">
    <property type="protein sequence ID" value="SJM33610.1"/>
    <property type="molecule type" value="Genomic_DNA"/>
</dbReference>
<sequence length="493" mass="55007">MRRKASSVDTTEVVAPQNGEIPLGFPNGNGLELKKFLPEDGLLDGIEPDVGVLLPSSTSLKSLIGQPLRWKVRLSKAPTRTLDYFFMRSSFDPEETAARHNIDSRVQTPRDATFAGSIGVELTVREDGTAEPVFVYGHGTQGNTTIVSGRPFYMDMTYATQDAGGETYLGFDFGTSTSSLCYVNQNDIRVYADRANDHTWLGLSSLIEVLPYPAAYPLARFLSETSVDQMDRWGREAFEGMLTMAAYIAYAEHCSVGGANGNIFKAFRQRSAGPLWAMFKKCAALTGPKWQFAQELLELSDGPVFEEFDTAVSKVALSKHGKRVNGLDYPRLLERMGNILARAFTGKVFGYFEDARRKPFSINRFQGVFRNARGSSPPFIDIYEYEGAEGLPSEFVFLFDIQKGSGLQLSPMIARGLDRNRSHHEEPDFFIYDIVRANEKEIAFRAIQEREEVVLDGDKSFPELFQIVSAILNQDGPAPLIQNIELRSRSREA</sequence>
<evidence type="ECO:0000313" key="1">
    <source>
        <dbReference type="EMBL" id="SJM33610.1"/>
    </source>
</evidence>
<name>A0A2P9AR22_9HYPH</name>
<gene>
    <name evidence="1" type="ORF">BQ8482_360011</name>
</gene>
<dbReference type="AlphaFoldDB" id="A0A2P9AR22"/>
<proteinExistence type="predicted"/>
<reference evidence="2" key="1">
    <citation type="submission" date="2016-12" db="EMBL/GenBank/DDBJ databases">
        <authorList>
            <person name="Brunel B."/>
        </authorList>
    </citation>
    <scope>NUCLEOTIDE SEQUENCE [LARGE SCALE GENOMIC DNA]</scope>
</reference>
<evidence type="ECO:0000313" key="2">
    <source>
        <dbReference type="Proteomes" id="UP000245698"/>
    </source>
</evidence>
<organism evidence="1 2">
    <name type="scientific">Mesorhizobium delmotii</name>
    <dbReference type="NCBI Taxonomy" id="1631247"/>
    <lineage>
        <taxon>Bacteria</taxon>
        <taxon>Pseudomonadati</taxon>
        <taxon>Pseudomonadota</taxon>
        <taxon>Alphaproteobacteria</taxon>
        <taxon>Hyphomicrobiales</taxon>
        <taxon>Phyllobacteriaceae</taxon>
        <taxon>Mesorhizobium</taxon>
    </lineage>
</organism>
<protein>
    <submittedName>
        <fullName evidence="1">Molecular chaperone</fullName>
    </submittedName>
</protein>